<feature type="domain" description="Peroxisomal membrane protein PEX14-like KPWE" evidence="2">
    <location>
        <begin position="50"/>
        <end position="98"/>
    </location>
</feature>
<evidence type="ECO:0000313" key="4">
    <source>
        <dbReference type="Proteomes" id="UP001219933"/>
    </source>
</evidence>
<reference evidence="3" key="1">
    <citation type="submission" date="2023-03" db="EMBL/GenBank/DDBJ databases">
        <title>Mating type loci evolution in Malassezia.</title>
        <authorList>
            <person name="Coelho M.A."/>
        </authorList>
    </citation>
    <scope>NUCLEOTIDE SEQUENCE</scope>
    <source>
        <strain evidence="3">CBS 11721</strain>
    </source>
</reference>
<dbReference type="Pfam" id="PF17733">
    <property type="entry name" value="KPWE_dom"/>
    <property type="match status" value="1"/>
</dbReference>
<dbReference type="EMBL" id="CP119878">
    <property type="protein sequence ID" value="WFD34725.1"/>
    <property type="molecule type" value="Genomic_DNA"/>
</dbReference>
<accession>A0AAF0J650</accession>
<feature type="compositionally biased region" description="Basic and acidic residues" evidence="1">
    <location>
        <begin position="88"/>
        <end position="98"/>
    </location>
</feature>
<organism evidence="3 4">
    <name type="scientific">Malassezia cuniculi</name>
    <dbReference type="NCBI Taxonomy" id="948313"/>
    <lineage>
        <taxon>Eukaryota</taxon>
        <taxon>Fungi</taxon>
        <taxon>Dikarya</taxon>
        <taxon>Basidiomycota</taxon>
        <taxon>Ustilaginomycotina</taxon>
        <taxon>Malasseziomycetes</taxon>
        <taxon>Malasseziales</taxon>
        <taxon>Malasseziaceae</taxon>
        <taxon>Malassezia</taxon>
    </lineage>
</organism>
<proteinExistence type="predicted"/>
<dbReference type="InterPro" id="IPR040554">
    <property type="entry name" value="KPWE_PEX14_dom"/>
</dbReference>
<evidence type="ECO:0000313" key="3">
    <source>
        <dbReference type="EMBL" id="WFD34725.1"/>
    </source>
</evidence>
<keyword evidence="4" id="KW-1185">Reference proteome</keyword>
<gene>
    <name evidence="3" type="ORF">MCUN1_001569</name>
</gene>
<evidence type="ECO:0000259" key="2">
    <source>
        <dbReference type="Pfam" id="PF17733"/>
    </source>
</evidence>
<dbReference type="Proteomes" id="UP001219933">
    <property type="component" value="Chromosome 2"/>
</dbReference>
<feature type="region of interest" description="Disordered" evidence="1">
    <location>
        <begin position="1"/>
        <end position="98"/>
    </location>
</feature>
<protein>
    <recommendedName>
        <fullName evidence="2">Peroxisomal membrane protein PEX14-like KPWE domain-containing protein</fullName>
    </recommendedName>
</protein>
<sequence>MEVAATDRLAATLQRIQSSGDQEKGEPGTPEPPSEERSTQDNAGANAGEYPQTFSEIAELIASGKTDGIPNTRDIPLEINPDPPSESTMERPRKPWET</sequence>
<dbReference type="AlphaFoldDB" id="A0AAF0J650"/>
<name>A0AAF0J650_9BASI</name>
<evidence type="ECO:0000256" key="1">
    <source>
        <dbReference type="SAM" id="MobiDB-lite"/>
    </source>
</evidence>